<proteinExistence type="predicted"/>
<protein>
    <submittedName>
        <fullName evidence="1">Uncharacterized protein</fullName>
    </submittedName>
</protein>
<sequence>MEKDSFQVISDRFLETAYGKSKEEILHLYQNDAQFKEDYDAVKQHLIDVLEPIVKEVYEAARKVIEPVVQSIAELVQSNPEYFKALQNNMNQSMFQSASM</sequence>
<gene>
    <name evidence="1" type="ORF">P7E30_05145</name>
</gene>
<reference evidence="1" key="1">
    <citation type="submission" date="2023-03" db="EMBL/GenBank/DDBJ databases">
        <authorList>
            <person name="Shen W."/>
            <person name="Cai J."/>
        </authorList>
    </citation>
    <scope>NUCLEOTIDE SEQUENCE</scope>
    <source>
        <strain evidence="1">K69-2</strain>
    </source>
</reference>
<name>A0AAE4KUR2_ENTGA</name>
<organism evidence="1 2">
    <name type="scientific">Enterococcus gallinarum</name>
    <dbReference type="NCBI Taxonomy" id="1353"/>
    <lineage>
        <taxon>Bacteria</taxon>
        <taxon>Bacillati</taxon>
        <taxon>Bacillota</taxon>
        <taxon>Bacilli</taxon>
        <taxon>Lactobacillales</taxon>
        <taxon>Enterococcaceae</taxon>
        <taxon>Enterococcus</taxon>
    </lineage>
</organism>
<dbReference type="RefSeq" id="WP_311809756.1">
    <property type="nucleotide sequence ID" value="NZ_JARPZN010000002.1"/>
</dbReference>
<comment type="caution">
    <text evidence="1">The sequence shown here is derived from an EMBL/GenBank/DDBJ whole genome shotgun (WGS) entry which is preliminary data.</text>
</comment>
<dbReference type="Proteomes" id="UP001183682">
    <property type="component" value="Unassembled WGS sequence"/>
</dbReference>
<evidence type="ECO:0000313" key="2">
    <source>
        <dbReference type="Proteomes" id="UP001183682"/>
    </source>
</evidence>
<evidence type="ECO:0000313" key="1">
    <source>
        <dbReference type="EMBL" id="MDT2689599.1"/>
    </source>
</evidence>
<dbReference type="AlphaFoldDB" id="A0AAE4KUR2"/>
<accession>A0AAE4KUR2</accession>
<dbReference type="EMBL" id="JARPZN010000002">
    <property type="protein sequence ID" value="MDT2689599.1"/>
    <property type="molecule type" value="Genomic_DNA"/>
</dbReference>